<dbReference type="RefSeq" id="WP_008477794.1">
    <property type="nucleotide sequence ID" value="NZ_CAGS01000220.1"/>
</dbReference>
<comment type="caution">
    <text evidence="2">The sequence shown here is derived from an EMBL/GenBank/DDBJ whole genome shotgun (WGS) entry which is preliminary data.</text>
</comment>
<accession>I4EH31</accession>
<proteinExistence type="predicted"/>
<dbReference type="EMBL" id="CAGS01000220">
    <property type="protein sequence ID" value="CCF83993.1"/>
    <property type="molecule type" value="Genomic_DNA"/>
</dbReference>
<dbReference type="OrthoDB" id="9785126at2"/>
<reference evidence="2 3" key="1">
    <citation type="journal article" date="2012" name="ISME J.">
        <title>Nitrification expanded: discovery, physiology and genomics of a nitrite-oxidizing bacterium from the phylum Chloroflexi.</title>
        <authorList>
            <person name="Sorokin D.Y."/>
            <person name="Lucker S."/>
            <person name="Vejmelkova D."/>
            <person name="Kostrikina N.A."/>
            <person name="Kleerebezem R."/>
            <person name="Rijpstra W.I."/>
            <person name="Damste J.S."/>
            <person name="Le Paslier D."/>
            <person name="Muyzer G."/>
            <person name="Wagner M."/>
            <person name="van Loosdrecht M.C."/>
            <person name="Daims H."/>
        </authorList>
    </citation>
    <scope>NUCLEOTIDE SEQUENCE [LARGE SCALE GENOMIC DNA]</scope>
    <source>
        <strain evidence="3">none</strain>
    </source>
</reference>
<keyword evidence="1" id="KW-0812">Transmembrane</keyword>
<protein>
    <submittedName>
        <fullName evidence="2">Uncharacterized protein</fullName>
    </submittedName>
</protein>
<feature type="transmembrane region" description="Helical" evidence="1">
    <location>
        <begin position="33"/>
        <end position="55"/>
    </location>
</feature>
<name>I4EH31_9BACT</name>
<keyword evidence="3" id="KW-1185">Reference proteome</keyword>
<organism evidence="2 3">
    <name type="scientific">Nitrolancea hollandica Lb</name>
    <dbReference type="NCBI Taxonomy" id="1129897"/>
    <lineage>
        <taxon>Bacteria</taxon>
        <taxon>Pseudomonadati</taxon>
        <taxon>Thermomicrobiota</taxon>
        <taxon>Thermomicrobia</taxon>
        <taxon>Sphaerobacterales</taxon>
        <taxon>Sphaerobacterineae</taxon>
        <taxon>Sphaerobacteraceae</taxon>
        <taxon>Nitrolancea</taxon>
    </lineage>
</organism>
<dbReference type="Proteomes" id="UP000004221">
    <property type="component" value="Unassembled WGS sequence"/>
</dbReference>
<keyword evidence="1" id="KW-0472">Membrane</keyword>
<evidence type="ECO:0000313" key="2">
    <source>
        <dbReference type="EMBL" id="CCF83993.1"/>
    </source>
</evidence>
<gene>
    <name evidence="2" type="ORF">NITHO_2970003</name>
</gene>
<keyword evidence="1" id="KW-1133">Transmembrane helix</keyword>
<dbReference type="AlphaFoldDB" id="I4EH31"/>
<sequence>MHNWERWSPELLNRLLFYPVLASFRSQHENHSWLAALTTALDVSALVIAGMDGIIAK</sequence>
<evidence type="ECO:0000256" key="1">
    <source>
        <dbReference type="SAM" id="Phobius"/>
    </source>
</evidence>
<evidence type="ECO:0000313" key="3">
    <source>
        <dbReference type="Proteomes" id="UP000004221"/>
    </source>
</evidence>